<proteinExistence type="predicted"/>
<feature type="compositionally biased region" description="Polar residues" evidence="1">
    <location>
        <begin position="343"/>
        <end position="361"/>
    </location>
</feature>
<dbReference type="Proteomes" id="UP000663828">
    <property type="component" value="Unassembled WGS sequence"/>
</dbReference>
<dbReference type="AlphaFoldDB" id="A0A816G7Y1"/>
<comment type="caution">
    <text evidence="2">The sequence shown here is derived from an EMBL/GenBank/DDBJ whole genome shotgun (WGS) entry which is preliminary data.</text>
</comment>
<feature type="compositionally biased region" description="Acidic residues" evidence="1">
    <location>
        <begin position="93"/>
        <end position="110"/>
    </location>
</feature>
<feature type="compositionally biased region" description="Basic and acidic residues" evidence="1">
    <location>
        <begin position="82"/>
        <end position="92"/>
    </location>
</feature>
<feature type="region of interest" description="Disordered" evidence="1">
    <location>
        <begin position="82"/>
        <end position="110"/>
    </location>
</feature>
<organism evidence="2 3">
    <name type="scientific">Adineta ricciae</name>
    <name type="common">Rotifer</name>
    <dbReference type="NCBI Taxonomy" id="249248"/>
    <lineage>
        <taxon>Eukaryota</taxon>
        <taxon>Metazoa</taxon>
        <taxon>Spiralia</taxon>
        <taxon>Gnathifera</taxon>
        <taxon>Rotifera</taxon>
        <taxon>Eurotatoria</taxon>
        <taxon>Bdelloidea</taxon>
        <taxon>Adinetida</taxon>
        <taxon>Adinetidae</taxon>
        <taxon>Adineta</taxon>
    </lineage>
</organism>
<evidence type="ECO:0000313" key="2">
    <source>
        <dbReference type="EMBL" id="CAF1671657.1"/>
    </source>
</evidence>
<gene>
    <name evidence="2" type="ORF">XAT740_LOCUS58797</name>
</gene>
<protein>
    <submittedName>
        <fullName evidence="2">Uncharacterized protein</fullName>
    </submittedName>
</protein>
<reference evidence="2" key="1">
    <citation type="submission" date="2021-02" db="EMBL/GenBank/DDBJ databases">
        <authorList>
            <person name="Nowell W R."/>
        </authorList>
    </citation>
    <scope>NUCLEOTIDE SEQUENCE</scope>
</reference>
<dbReference type="EMBL" id="CAJNOR010013137">
    <property type="protein sequence ID" value="CAF1671657.1"/>
    <property type="molecule type" value="Genomic_DNA"/>
</dbReference>
<sequence>MLATADCTNHYMEQIVYESSWSDNTSNGISWFNLLTTEPIPEETDITDISHTPVRNNSGRSCSTSSIESCYVVLEIQRPRSDTELSKNIEKQQEEEDDDDEEEEEMEEEMEELHFAQAKISEHPIDCEELTVSLTLEFPQKEHLIEHIQEQIYEAEEHAEIIQPSIQEFSNQTYFNKAKSLSRSTKCMKAMTHVAKRDKSCSTLADDEQSNTTVTLEPIEKIIKASTQQQQTKSPVCHSNTSLDSIESKLSPSVPTQIRTTTTFSTLSTQRTSNPSQIQRPGLKMGTTTLTRTFAFDRACMEKYSRNPETKPEPVPVSVVPVVETPVKKDIGLPPRQHKPAEPSSTPNNGSNLYFRSTGTPKQSRIDDEVITMHDSIYEYQQSLSSMKFDAQSLSKTSSVLCLMKKCARTVASEYRLTTNHDKTFTEPKLLQVTYLDGRLPLRTDPMSELTPKSQTLSSSVASRLNKLGLSKMSSTQDISGSASLNGSYRKRVFNRFRNLIETHPNDPSSQSRPWQHKTIIELFNDRKQKQ</sequence>
<evidence type="ECO:0000256" key="1">
    <source>
        <dbReference type="SAM" id="MobiDB-lite"/>
    </source>
</evidence>
<feature type="region of interest" description="Disordered" evidence="1">
    <location>
        <begin position="329"/>
        <end position="361"/>
    </location>
</feature>
<evidence type="ECO:0000313" key="3">
    <source>
        <dbReference type="Proteomes" id="UP000663828"/>
    </source>
</evidence>
<name>A0A816G7Y1_ADIRI</name>
<keyword evidence="3" id="KW-1185">Reference proteome</keyword>
<accession>A0A816G7Y1</accession>